<organism evidence="1 2">
    <name type="scientific">Hankyongella ginsenosidimutans</name>
    <dbReference type="NCBI Taxonomy" id="1763828"/>
    <lineage>
        <taxon>Bacteria</taxon>
        <taxon>Pseudomonadati</taxon>
        <taxon>Pseudomonadota</taxon>
        <taxon>Alphaproteobacteria</taxon>
        <taxon>Sphingomonadales</taxon>
        <taxon>Sphingomonadaceae</taxon>
        <taxon>Hankyongella</taxon>
    </lineage>
</organism>
<evidence type="ECO:0000313" key="1">
    <source>
        <dbReference type="EMBL" id="QCI78922.1"/>
    </source>
</evidence>
<reference evidence="2" key="1">
    <citation type="submission" date="2019-04" db="EMBL/GenBank/DDBJ databases">
        <title>Complete genome sequence of Sphingomonas sp. W1-2-3.</title>
        <authorList>
            <person name="Im W.T."/>
        </authorList>
    </citation>
    <scope>NUCLEOTIDE SEQUENCE [LARGE SCALE GENOMIC DNA]</scope>
    <source>
        <strain evidence="2">W1-2-3</strain>
    </source>
</reference>
<protein>
    <submittedName>
        <fullName evidence="1">Uncharacterized protein</fullName>
    </submittedName>
</protein>
<evidence type="ECO:0000313" key="2">
    <source>
        <dbReference type="Proteomes" id="UP000298714"/>
    </source>
</evidence>
<dbReference type="KEGG" id="hgn:E6W36_02845"/>
<accession>A0A4D7CBP6</accession>
<dbReference type="AlphaFoldDB" id="A0A4D7CBP6"/>
<sequence>MFGQIPAVKGAWRIPGVEPVRKAMARTDRLVEDLQPLDRPWSLWDQGYRMVDAEIEFTDRTGGTGPRVLLWQTLDIAPDYPVLQAFVVSLLHGPAAEIIAVRVTVREDLTADVLAANGMSTATH</sequence>
<gene>
    <name evidence="1" type="ORF">E6W36_02845</name>
</gene>
<name>A0A4D7CBP6_9SPHN</name>
<dbReference type="EMBL" id="CP039704">
    <property type="protein sequence ID" value="QCI78922.1"/>
    <property type="molecule type" value="Genomic_DNA"/>
</dbReference>
<proteinExistence type="predicted"/>
<keyword evidence="2" id="KW-1185">Reference proteome</keyword>
<dbReference type="Proteomes" id="UP000298714">
    <property type="component" value="Chromosome"/>
</dbReference>